<accession>A0ABS8Q5E0</accession>
<sequence length="123" mass="13500">MSNIARTPSDLPLPFSKAVRAGGFVFLSGQIPLGDDGAPLRGTIEEQTTSVLERIAASLAQQDSRLEDVVRVTVWLSDLALFARFNAIYANWFKAPHLPVRSTVQAKLAFDVDVEIEVTAYRP</sequence>
<dbReference type="Gene3D" id="3.30.1330.40">
    <property type="entry name" value="RutC-like"/>
    <property type="match status" value="1"/>
</dbReference>
<dbReference type="PANTHER" id="PTHR11803:SF39">
    <property type="entry name" value="2-IMINOBUTANOATE_2-IMINOPROPANOATE DEAMINASE"/>
    <property type="match status" value="1"/>
</dbReference>
<comment type="caution">
    <text evidence="1">The sequence shown here is derived from an EMBL/GenBank/DDBJ whole genome shotgun (WGS) entry which is preliminary data.</text>
</comment>
<evidence type="ECO:0000313" key="1">
    <source>
        <dbReference type="EMBL" id="MCD2516962.1"/>
    </source>
</evidence>
<gene>
    <name evidence="1" type="ORF">LQ564_11660</name>
</gene>
<reference evidence="1" key="1">
    <citation type="submission" date="2021-11" db="EMBL/GenBank/DDBJ databases">
        <title>The complete genome of Massilia sp sp. G4R7.</title>
        <authorList>
            <person name="Liu L."/>
            <person name="Yue J."/>
            <person name="Yuan J."/>
            <person name="Yang F."/>
            <person name="Li L."/>
        </authorList>
    </citation>
    <scope>NUCLEOTIDE SEQUENCE</scope>
    <source>
        <strain evidence="1">G4R7</strain>
    </source>
</reference>
<dbReference type="InterPro" id="IPR035959">
    <property type="entry name" value="RutC-like_sf"/>
</dbReference>
<dbReference type="Proteomes" id="UP001179361">
    <property type="component" value="Unassembled WGS sequence"/>
</dbReference>
<keyword evidence="2" id="KW-1185">Reference proteome</keyword>
<organism evidence="1 2">
    <name type="scientific">Massilia phyllostachyos</name>
    <dbReference type="NCBI Taxonomy" id="2898585"/>
    <lineage>
        <taxon>Bacteria</taxon>
        <taxon>Pseudomonadati</taxon>
        <taxon>Pseudomonadota</taxon>
        <taxon>Betaproteobacteria</taxon>
        <taxon>Burkholderiales</taxon>
        <taxon>Oxalobacteraceae</taxon>
        <taxon>Telluria group</taxon>
        <taxon>Massilia</taxon>
    </lineage>
</organism>
<dbReference type="InterPro" id="IPR006175">
    <property type="entry name" value="YjgF/YER057c/UK114"/>
</dbReference>
<dbReference type="RefSeq" id="WP_231058279.1">
    <property type="nucleotide sequence ID" value="NZ_JAJNOC010000003.1"/>
</dbReference>
<dbReference type="SUPFAM" id="SSF55298">
    <property type="entry name" value="YjgF-like"/>
    <property type="match status" value="1"/>
</dbReference>
<protein>
    <submittedName>
        <fullName evidence="1">RidA family protein</fullName>
    </submittedName>
</protein>
<dbReference type="CDD" id="cd00448">
    <property type="entry name" value="YjgF_YER057c_UK114_family"/>
    <property type="match status" value="1"/>
</dbReference>
<name>A0ABS8Q5E0_9BURK</name>
<proteinExistence type="predicted"/>
<evidence type="ECO:0000313" key="2">
    <source>
        <dbReference type="Proteomes" id="UP001179361"/>
    </source>
</evidence>
<dbReference type="PANTHER" id="PTHR11803">
    <property type="entry name" value="2-IMINOBUTANOATE/2-IMINOPROPANOATE DEAMINASE RIDA"/>
    <property type="match status" value="1"/>
</dbReference>
<dbReference type="EMBL" id="JAJNOC010000003">
    <property type="protein sequence ID" value="MCD2516962.1"/>
    <property type="molecule type" value="Genomic_DNA"/>
</dbReference>
<dbReference type="Pfam" id="PF01042">
    <property type="entry name" value="Ribonuc_L-PSP"/>
    <property type="match status" value="1"/>
</dbReference>